<feature type="transmembrane region" description="Helical" evidence="7">
    <location>
        <begin position="289"/>
        <end position="312"/>
    </location>
</feature>
<feature type="transmembrane region" description="Helical" evidence="7">
    <location>
        <begin position="182"/>
        <end position="199"/>
    </location>
</feature>
<evidence type="ECO:0000256" key="1">
    <source>
        <dbReference type="ARBA" id="ARBA00004651"/>
    </source>
</evidence>
<dbReference type="PANTHER" id="PTHR43163:SF3">
    <property type="entry name" value="PEPTIDE ABC TRANSPORTER PERMEASE PROTEIN"/>
    <property type="match status" value="1"/>
</dbReference>
<dbReference type="Proteomes" id="UP000252884">
    <property type="component" value="Unassembled WGS sequence"/>
</dbReference>
<dbReference type="AlphaFoldDB" id="A0A368Y1C0"/>
<dbReference type="Pfam" id="PF19300">
    <property type="entry name" value="BPD_transp_1_N"/>
    <property type="match status" value="1"/>
</dbReference>
<evidence type="ECO:0000259" key="8">
    <source>
        <dbReference type="PROSITE" id="PS50928"/>
    </source>
</evidence>
<dbReference type="RefSeq" id="WP_114467140.1">
    <property type="nucleotide sequence ID" value="NZ_QPJK01000002.1"/>
</dbReference>
<comment type="subcellular location">
    <subcellularLocation>
        <location evidence="1 7">Cell membrane</location>
        <topology evidence="1 7">Multi-pass membrane protein</topology>
    </subcellularLocation>
</comment>
<accession>A0A368Y1C0</accession>
<keyword evidence="5 7" id="KW-1133">Transmembrane helix</keyword>
<dbReference type="GO" id="GO:0005886">
    <property type="term" value="C:plasma membrane"/>
    <property type="evidence" value="ECO:0007669"/>
    <property type="project" value="UniProtKB-SubCell"/>
</dbReference>
<gene>
    <name evidence="9" type="ORF">DES41_102309</name>
</gene>
<feature type="transmembrane region" description="Helical" evidence="7">
    <location>
        <begin position="104"/>
        <end position="125"/>
    </location>
</feature>
<evidence type="ECO:0000313" key="10">
    <source>
        <dbReference type="Proteomes" id="UP000252884"/>
    </source>
</evidence>
<keyword evidence="2 7" id="KW-0813">Transport</keyword>
<evidence type="ECO:0000256" key="5">
    <source>
        <dbReference type="ARBA" id="ARBA00022989"/>
    </source>
</evidence>
<dbReference type="InterPro" id="IPR035906">
    <property type="entry name" value="MetI-like_sf"/>
</dbReference>
<dbReference type="CDD" id="cd06261">
    <property type="entry name" value="TM_PBP2"/>
    <property type="match status" value="1"/>
</dbReference>
<evidence type="ECO:0000256" key="3">
    <source>
        <dbReference type="ARBA" id="ARBA00022475"/>
    </source>
</evidence>
<evidence type="ECO:0000256" key="2">
    <source>
        <dbReference type="ARBA" id="ARBA00022448"/>
    </source>
</evidence>
<dbReference type="Gene3D" id="1.10.3720.10">
    <property type="entry name" value="MetI-like"/>
    <property type="match status" value="1"/>
</dbReference>
<keyword evidence="3" id="KW-1003">Cell membrane</keyword>
<evidence type="ECO:0000256" key="7">
    <source>
        <dbReference type="RuleBase" id="RU363032"/>
    </source>
</evidence>
<sequence>MLRSGRLRVVRRRLLQALPVLVLATFVVFSLLKLMPGDIAITLAGENATEARIHEIREIYGLNRPFLVQYGSWLGHAVQGDLSRSLATGEEVARSIARAFPNTLLIVVLAMGVALLVGIPLGMLAASRPDGLRDRAVTSIASLGIAVPNFWLAMLLVAWLALDFGWFPATGAKALQDGIGPALHHAILPALALAAGGVAEVSRQLRSSLVEILSSPPVRTLRAKGLSAGAILWKHGLKNAGVNLLTVITLLFNRMLAATVVVEAVFAIPGMGNLIVNAALTRDLPVVQGVVFVMVLVVIAVNLTADLLYTFLDPRIA</sequence>
<keyword evidence="10" id="KW-1185">Reference proteome</keyword>
<evidence type="ECO:0000256" key="6">
    <source>
        <dbReference type="ARBA" id="ARBA00023136"/>
    </source>
</evidence>
<proteinExistence type="inferred from homology"/>
<reference evidence="9 10" key="1">
    <citation type="submission" date="2018-07" db="EMBL/GenBank/DDBJ databases">
        <title>Genomic Encyclopedia of Type Strains, Phase IV (KMG-IV): sequencing the most valuable type-strain genomes for metagenomic binning, comparative biology and taxonomic classification.</title>
        <authorList>
            <person name="Goeker M."/>
        </authorList>
    </citation>
    <scope>NUCLEOTIDE SEQUENCE [LARGE SCALE GENOMIC DNA]</scope>
    <source>
        <strain evidence="9 10">DSM 21634</strain>
    </source>
</reference>
<feature type="transmembrane region" description="Helical" evidence="7">
    <location>
        <begin position="137"/>
        <end position="162"/>
    </location>
</feature>
<dbReference type="EMBL" id="QPJK01000002">
    <property type="protein sequence ID" value="RCW73992.1"/>
    <property type="molecule type" value="Genomic_DNA"/>
</dbReference>
<comment type="caution">
    <text evidence="9">The sequence shown here is derived from an EMBL/GenBank/DDBJ whole genome shotgun (WGS) entry which is preliminary data.</text>
</comment>
<keyword evidence="6 7" id="KW-0472">Membrane</keyword>
<feature type="transmembrane region" description="Helical" evidence="7">
    <location>
        <begin position="244"/>
        <end position="269"/>
    </location>
</feature>
<dbReference type="SUPFAM" id="SSF161098">
    <property type="entry name" value="MetI-like"/>
    <property type="match status" value="1"/>
</dbReference>
<dbReference type="Pfam" id="PF00528">
    <property type="entry name" value="BPD_transp_1"/>
    <property type="match status" value="1"/>
</dbReference>
<comment type="similarity">
    <text evidence="7">Belongs to the binding-protein-dependent transport system permease family.</text>
</comment>
<feature type="domain" description="ABC transmembrane type-1" evidence="8">
    <location>
        <begin position="100"/>
        <end position="305"/>
    </location>
</feature>
<dbReference type="PANTHER" id="PTHR43163">
    <property type="entry name" value="DIPEPTIDE TRANSPORT SYSTEM PERMEASE PROTEIN DPPB-RELATED"/>
    <property type="match status" value="1"/>
</dbReference>
<evidence type="ECO:0000313" key="9">
    <source>
        <dbReference type="EMBL" id="RCW73992.1"/>
    </source>
</evidence>
<protein>
    <submittedName>
        <fullName evidence="9">Peptide/nickel transport system permease protein</fullName>
    </submittedName>
</protein>
<dbReference type="InterPro" id="IPR045621">
    <property type="entry name" value="BPD_transp_1_N"/>
</dbReference>
<dbReference type="OrthoDB" id="9805855at2"/>
<keyword evidence="4 7" id="KW-0812">Transmembrane</keyword>
<evidence type="ECO:0000256" key="4">
    <source>
        <dbReference type="ARBA" id="ARBA00022692"/>
    </source>
</evidence>
<dbReference type="GO" id="GO:0055085">
    <property type="term" value="P:transmembrane transport"/>
    <property type="evidence" value="ECO:0007669"/>
    <property type="project" value="InterPro"/>
</dbReference>
<dbReference type="PROSITE" id="PS50928">
    <property type="entry name" value="ABC_TM1"/>
    <property type="match status" value="1"/>
</dbReference>
<organism evidence="9 10">
    <name type="scientific">Pseudorhodoferax soli</name>
    <dbReference type="NCBI Taxonomy" id="545864"/>
    <lineage>
        <taxon>Bacteria</taxon>
        <taxon>Pseudomonadati</taxon>
        <taxon>Pseudomonadota</taxon>
        <taxon>Betaproteobacteria</taxon>
        <taxon>Burkholderiales</taxon>
        <taxon>Comamonadaceae</taxon>
    </lineage>
</organism>
<dbReference type="InterPro" id="IPR000515">
    <property type="entry name" value="MetI-like"/>
</dbReference>
<name>A0A368Y1C0_9BURK</name>